<dbReference type="Proteomes" id="UP000580250">
    <property type="component" value="Unassembled WGS sequence"/>
</dbReference>
<accession>A0A6V7UNQ0</accession>
<sequence>MAENNSDRGLELYVTNNKFNKTMSELAGELEELKNFVLKKVCFVQVPNKWRFICDGQFTWEFVYLDINSYKFVKSNEFLLLTDDKNNKYYIKCEQSVFGWLGDMFNLYNGLNKESLVLAQNTFNKPTNDCSTFALFYY</sequence>
<dbReference type="AlphaFoldDB" id="A0A6V7UNQ0"/>
<dbReference type="EMBL" id="CAJEWN010000085">
    <property type="protein sequence ID" value="CAD2161363.1"/>
    <property type="molecule type" value="Genomic_DNA"/>
</dbReference>
<name>A0A6V7UNQ0_MELEN</name>
<evidence type="ECO:0000313" key="2">
    <source>
        <dbReference type="Proteomes" id="UP000580250"/>
    </source>
</evidence>
<reference evidence="1 2" key="1">
    <citation type="submission" date="2020-08" db="EMBL/GenBank/DDBJ databases">
        <authorList>
            <person name="Koutsovoulos G."/>
            <person name="Danchin GJ E."/>
        </authorList>
    </citation>
    <scope>NUCLEOTIDE SEQUENCE [LARGE SCALE GENOMIC DNA]</scope>
</reference>
<comment type="caution">
    <text evidence="1">The sequence shown here is derived from an EMBL/GenBank/DDBJ whole genome shotgun (WGS) entry which is preliminary data.</text>
</comment>
<gene>
    <name evidence="1" type="ORF">MENT_LOCUS14786</name>
</gene>
<evidence type="ECO:0000313" key="1">
    <source>
        <dbReference type="EMBL" id="CAD2161363.1"/>
    </source>
</evidence>
<organism evidence="1 2">
    <name type="scientific">Meloidogyne enterolobii</name>
    <name type="common">Root-knot nematode worm</name>
    <name type="synonym">Meloidogyne mayaguensis</name>
    <dbReference type="NCBI Taxonomy" id="390850"/>
    <lineage>
        <taxon>Eukaryota</taxon>
        <taxon>Metazoa</taxon>
        <taxon>Ecdysozoa</taxon>
        <taxon>Nematoda</taxon>
        <taxon>Chromadorea</taxon>
        <taxon>Rhabditida</taxon>
        <taxon>Tylenchina</taxon>
        <taxon>Tylenchomorpha</taxon>
        <taxon>Tylenchoidea</taxon>
        <taxon>Meloidogynidae</taxon>
        <taxon>Meloidogyninae</taxon>
        <taxon>Meloidogyne</taxon>
    </lineage>
</organism>
<proteinExistence type="predicted"/>
<protein>
    <submittedName>
        <fullName evidence="1">Uncharacterized protein</fullName>
    </submittedName>
</protein>